<evidence type="ECO:0000313" key="1">
    <source>
        <dbReference type="EMBL" id="SFJ00028.1"/>
    </source>
</evidence>
<dbReference type="OrthoDB" id="360407at2"/>
<name>A0A1I3MSN7_9SPIR</name>
<keyword evidence="2" id="KW-1185">Reference proteome</keyword>
<dbReference type="EMBL" id="FORI01000010">
    <property type="protein sequence ID" value="SFJ00028.1"/>
    <property type="molecule type" value="Genomic_DNA"/>
</dbReference>
<organism evidence="1 2">
    <name type="scientific">Treponema bryantii</name>
    <dbReference type="NCBI Taxonomy" id="163"/>
    <lineage>
        <taxon>Bacteria</taxon>
        <taxon>Pseudomonadati</taxon>
        <taxon>Spirochaetota</taxon>
        <taxon>Spirochaetia</taxon>
        <taxon>Spirochaetales</taxon>
        <taxon>Treponemataceae</taxon>
        <taxon>Treponema</taxon>
    </lineage>
</organism>
<reference evidence="2" key="1">
    <citation type="submission" date="2016-10" db="EMBL/GenBank/DDBJ databases">
        <authorList>
            <person name="Varghese N."/>
            <person name="Submissions S."/>
        </authorList>
    </citation>
    <scope>NUCLEOTIDE SEQUENCE [LARGE SCALE GENOMIC DNA]</scope>
    <source>
        <strain evidence="2">XBD1002</strain>
    </source>
</reference>
<gene>
    <name evidence="1" type="ORF">SAMN04487775_11086</name>
</gene>
<dbReference type="AlphaFoldDB" id="A0A1I3MSN7"/>
<dbReference type="Proteomes" id="UP000182737">
    <property type="component" value="Unassembled WGS sequence"/>
</dbReference>
<accession>A0A1I3MSN7</accession>
<proteinExistence type="predicted"/>
<evidence type="ECO:0000313" key="2">
    <source>
        <dbReference type="Proteomes" id="UP000182737"/>
    </source>
</evidence>
<sequence length="283" mass="31995">MKKGTSFILFFAAILGITFSSCKLKVEDENLYDKPGVNVTKKQVTVIIPKMNTDTQYINVYRRDKLNDKSINIGILYHPLALENDQKTYTYIDSLVNTGHSYQYRVRYCIADAYYYSEWSDTIEIKAGYEFEPDTTYFAYRTNGAKIIFEKTDNTLTFDGTVTAPNFTEFASEYVPMIIFQSDSLTQAFEISADDIANHTKIPLIGLLPQAFLDTDITIQGIVGQKAIYDNPNSQDKQIKQIIWTEPAEIDVVGAGSSKKIHVVSQTGSDGFDYSGNVRQVNY</sequence>
<protein>
    <submittedName>
        <fullName evidence="1">Uncharacterized protein</fullName>
    </submittedName>
</protein>
<dbReference type="RefSeq" id="WP_074933191.1">
    <property type="nucleotide sequence ID" value="NZ_FORI01000010.1"/>
</dbReference>
<dbReference type="PROSITE" id="PS51257">
    <property type="entry name" value="PROKAR_LIPOPROTEIN"/>
    <property type="match status" value="1"/>
</dbReference>